<dbReference type="InterPro" id="IPR012255">
    <property type="entry name" value="ETF_b"/>
</dbReference>
<keyword evidence="4" id="KW-0813">Transport</keyword>
<evidence type="ECO:0000259" key="7">
    <source>
        <dbReference type="Pfam" id="PF01012"/>
    </source>
</evidence>
<evidence type="ECO:0000256" key="2">
    <source>
        <dbReference type="ARBA" id="ARBA00007557"/>
    </source>
</evidence>
<gene>
    <name evidence="8" type="ORF">GCM10025868_39470</name>
</gene>
<comment type="subunit">
    <text evidence="3">Heterodimer of an alpha and a beta subunit.</text>
</comment>
<evidence type="ECO:0000313" key="9">
    <source>
        <dbReference type="Proteomes" id="UP001157017"/>
    </source>
</evidence>
<comment type="cofactor">
    <cofactor evidence="1">
        <name>FAD</name>
        <dbReference type="ChEBI" id="CHEBI:57692"/>
    </cofactor>
</comment>
<sequence>MSIRRDGDAESQRISASLPAVVSVTDQINEPRYPSFKGIMAAKKKPVETWSLADLGVDAADVGLDAAWTRVEQITPRPPREQGQVVTDDGEGGARLAEYLVTHKFV</sequence>
<evidence type="ECO:0000256" key="3">
    <source>
        <dbReference type="ARBA" id="ARBA00011355"/>
    </source>
</evidence>
<name>A0ABQ6JPC8_9ACTN</name>
<keyword evidence="5" id="KW-0249">Electron transport</keyword>
<comment type="function">
    <text evidence="6">The electron transfer flavoprotein serves as a specific electron acceptor for other dehydrogenases. It transfers the electrons to the main respiratory chain via ETF-ubiquinone oxidoreductase (ETF dehydrogenase).</text>
</comment>
<dbReference type="PANTHER" id="PTHR21294">
    <property type="entry name" value="ELECTRON TRANSFER FLAVOPROTEIN BETA-SUBUNIT"/>
    <property type="match status" value="1"/>
</dbReference>
<dbReference type="Proteomes" id="UP001157017">
    <property type="component" value="Unassembled WGS sequence"/>
</dbReference>
<feature type="domain" description="Electron transfer flavoprotein alpha/beta-subunit N-terminal" evidence="7">
    <location>
        <begin position="7"/>
        <end position="54"/>
    </location>
</feature>
<evidence type="ECO:0000256" key="1">
    <source>
        <dbReference type="ARBA" id="ARBA00001974"/>
    </source>
</evidence>
<evidence type="ECO:0000256" key="4">
    <source>
        <dbReference type="ARBA" id="ARBA00022448"/>
    </source>
</evidence>
<comment type="caution">
    <text evidence="8">The sequence shown here is derived from an EMBL/GenBank/DDBJ whole genome shotgun (WGS) entry which is preliminary data.</text>
</comment>
<evidence type="ECO:0000256" key="5">
    <source>
        <dbReference type="ARBA" id="ARBA00022982"/>
    </source>
</evidence>
<dbReference type="EMBL" id="BSUZ01000001">
    <property type="protein sequence ID" value="GMA88697.1"/>
    <property type="molecule type" value="Genomic_DNA"/>
</dbReference>
<accession>A0ABQ6JPC8</accession>
<comment type="similarity">
    <text evidence="2">Belongs to the ETF beta-subunit/FixA family.</text>
</comment>
<reference evidence="9" key="1">
    <citation type="journal article" date="2019" name="Int. J. Syst. Evol. Microbiol.">
        <title>The Global Catalogue of Microorganisms (GCM) 10K type strain sequencing project: providing services to taxonomists for standard genome sequencing and annotation.</title>
        <authorList>
            <consortium name="The Broad Institute Genomics Platform"/>
            <consortium name="The Broad Institute Genome Sequencing Center for Infectious Disease"/>
            <person name="Wu L."/>
            <person name="Ma J."/>
        </authorList>
    </citation>
    <scope>NUCLEOTIDE SEQUENCE [LARGE SCALE GENOMIC DNA]</scope>
    <source>
        <strain evidence="9">NBRC 108730</strain>
    </source>
</reference>
<proteinExistence type="inferred from homology"/>
<dbReference type="InterPro" id="IPR014730">
    <property type="entry name" value="ETF_a/b_N"/>
</dbReference>
<keyword evidence="9" id="KW-1185">Reference proteome</keyword>
<dbReference type="Gene3D" id="3.40.50.620">
    <property type="entry name" value="HUPs"/>
    <property type="match status" value="1"/>
</dbReference>
<dbReference type="SUPFAM" id="SSF52402">
    <property type="entry name" value="Adenine nucleotide alpha hydrolases-like"/>
    <property type="match status" value="1"/>
</dbReference>
<evidence type="ECO:0000313" key="8">
    <source>
        <dbReference type="EMBL" id="GMA88697.1"/>
    </source>
</evidence>
<protein>
    <recommendedName>
        <fullName evidence="7">Electron transfer flavoprotein alpha/beta-subunit N-terminal domain-containing protein</fullName>
    </recommendedName>
</protein>
<dbReference type="Pfam" id="PF01012">
    <property type="entry name" value="ETF"/>
    <property type="match status" value="1"/>
</dbReference>
<evidence type="ECO:0000256" key="6">
    <source>
        <dbReference type="ARBA" id="ARBA00025649"/>
    </source>
</evidence>
<organism evidence="8 9">
    <name type="scientific">Angustibacter aerolatus</name>
    <dbReference type="NCBI Taxonomy" id="1162965"/>
    <lineage>
        <taxon>Bacteria</taxon>
        <taxon>Bacillati</taxon>
        <taxon>Actinomycetota</taxon>
        <taxon>Actinomycetes</taxon>
        <taxon>Kineosporiales</taxon>
        <taxon>Kineosporiaceae</taxon>
    </lineage>
</organism>
<dbReference type="InterPro" id="IPR014729">
    <property type="entry name" value="Rossmann-like_a/b/a_fold"/>
</dbReference>
<dbReference type="PANTHER" id="PTHR21294:SF8">
    <property type="entry name" value="ELECTRON TRANSFER FLAVOPROTEIN SUBUNIT BETA"/>
    <property type="match status" value="1"/>
</dbReference>